<name>A0AAW7XQA0_9GAMM</name>
<dbReference type="SUPFAM" id="SSF141868">
    <property type="entry name" value="EAL domain-like"/>
    <property type="match status" value="1"/>
</dbReference>
<feature type="domain" description="GGDEF" evidence="3">
    <location>
        <begin position="286"/>
        <end position="429"/>
    </location>
</feature>
<dbReference type="PROSITE" id="PS50883">
    <property type="entry name" value="EAL"/>
    <property type="match status" value="1"/>
</dbReference>
<accession>A0AAW7XQA0</accession>
<dbReference type="InterPro" id="IPR001633">
    <property type="entry name" value="EAL_dom"/>
</dbReference>
<dbReference type="InterPro" id="IPR035919">
    <property type="entry name" value="EAL_sf"/>
</dbReference>
<dbReference type="PANTHER" id="PTHR33121">
    <property type="entry name" value="CYCLIC DI-GMP PHOSPHODIESTERASE PDEF"/>
    <property type="match status" value="1"/>
</dbReference>
<evidence type="ECO:0000313" key="5">
    <source>
        <dbReference type="Proteomes" id="UP001169862"/>
    </source>
</evidence>
<dbReference type="EMBL" id="JAUOPG010000013">
    <property type="protein sequence ID" value="MDO6455214.1"/>
    <property type="molecule type" value="Genomic_DNA"/>
</dbReference>
<dbReference type="Pfam" id="PF00563">
    <property type="entry name" value="EAL"/>
    <property type="match status" value="1"/>
</dbReference>
<protein>
    <submittedName>
        <fullName evidence="4">EAL domain-containing protein</fullName>
    </submittedName>
</protein>
<dbReference type="SMART" id="SM00052">
    <property type="entry name" value="EAL"/>
    <property type="match status" value="1"/>
</dbReference>
<keyword evidence="1" id="KW-0472">Membrane</keyword>
<dbReference type="GO" id="GO:0071111">
    <property type="term" value="F:cyclic-guanylate-specific phosphodiesterase activity"/>
    <property type="evidence" value="ECO:0007669"/>
    <property type="project" value="InterPro"/>
</dbReference>
<dbReference type="Pfam" id="PF00990">
    <property type="entry name" value="GGDEF"/>
    <property type="match status" value="1"/>
</dbReference>
<feature type="transmembrane region" description="Helical" evidence="1">
    <location>
        <begin position="12"/>
        <end position="33"/>
    </location>
</feature>
<dbReference type="InterPro" id="IPR000160">
    <property type="entry name" value="GGDEF_dom"/>
</dbReference>
<dbReference type="Gene3D" id="3.30.70.270">
    <property type="match status" value="1"/>
</dbReference>
<keyword evidence="1" id="KW-0812">Transmembrane</keyword>
<dbReference type="InterPro" id="IPR029787">
    <property type="entry name" value="Nucleotide_cyclase"/>
</dbReference>
<dbReference type="AlphaFoldDB" id="A0AAW7XQA0"/>
<dbReference type="InterPro" id="IPR043128">
    <property type="entry name" value="Rev_trsase/Diguanyl_cyclase"/>
</dbReference>
<dbReference type="PROSITE" id="PS50887">
    <property type="entry name" value="GGDEF"/>
    <property type="match status" value="1"/>
</dbReference>
<keyword evidence="1" id="KW-1133">Transmembrane helix</keyword>
<dbReference type="CDD" id="cd01949">
    <property type="entry name" value="GGDEF"/>
    <property type="match status" value="1"/>
</dbReference>
<proteinExistence type="predicted"/>
<comment type="caution">
    <text evidence="4">The sequence shown here is derived from an EMBL/GenBank/DDBJ whole genome shotgun (WGS) entry which is preliminary data.</text>
</comment>
<evidence type="ECO:0000259" key="2">
    <source>
        <dbReference type="PROSITE" id="PS50883"/>
    </source>
</evidence>
<feature type="transmembrane region" description="Helical" evidence="1">
    <location>
        <begin position="223"/>
        <end position="240"/>
    </location>
</feature>
<gene>
    <name evidence="4" type="ORF">Q4490_16750</name>
</gene>
<evidence type="ECO:0000313" key="4">
    <source>
        <dbReference type="EMBL" id="MDO6455214.1"/>
    </source>
</evidence>
<dbReference type="Gene3D" id="3.20.20.450">
    <property type="entry name" value="EAL domain"/>
    <property type="match status" value="1"/>
</dbReference>
<dbReference type="SUPFAM" id="SSF55073">
    <property type="entry name" value="Nucleotide cyclase"/>
    <property type="match status" value="1"/>
</dbReference>
<dbReference type="RefSeq" id="WP_303552249.1">
    <property type="nucleotide sequence ID" value="NZ_JAUOPG010000013.1"/>
</dbReference>
<feature type="domain" description="EAL" evidence="2">
    <location>
        <begin position="438"/>
        <end position="693"/>
    </location>
</feature>
<organism evidence="4 5">
    <name type="scientific">Neptunomonas phycophila</name>
    <dbReference type="NCBI Taxonomy" id="1572645"/>
    <lineage>
        <taxon>Bacteria</taxon>
        <taxon>Pseudomonadati</taxon>
        <taxon>Pseudomonadota</taxon>
        <taxon>Gammaproteobacteria</taxon>
        <taxon>Oceanospirillales</taxon>
        <taxon>Oceanospirillaceae</taxon>
        <taxon>Neptunomonas</taxon>
    </lineage>
</organism>
<sequence>MIAILYKNINYVIPITLLVITFASIGGFHAGLFNTYLDVLDPKHNYVTEAYDDENSEYVIFKQGGSVSVFCNVKSLEGDRFCGLSIYLSEDLSDGLDLSRYDELELSVSYFSPSQDTKIRVFLKNFDHELSKPDDDLSLKYNAVRFEAGNSRETIQIPTRYFQVETWWTDLLNVDYEHSQVDLTNVSVIELTSHEFPLPKVGEYRITLHSMEFKGRSIDEFSLIWWLFISWLIVSVYLLNRQRLVYISRNEVLKQVSNQDSLTQLLNRRGLGEYFSQIKKEKTSDDVVTLIYLDLDNFKRINDSYGHLAGDSVLIETCKRITHLVNECQKNKDCSDPAIGRISGDEFVLLLLNCKVRLIPDLSSKILEKIAEPIKTGNRLICDLNASLGVTQSALANKSITFSDLLEQGDAAMYFAKQSGKNQYKFFDRQVQEKIMQKRKISTTLRYALNTHAFTLMYMPIYHIESLEVAGAEVLLRCTDPSMEGIGPDQFISVAEEFGMIKEIDLWVIEEVFRIIQSSGLCESNPDFRISVNISAEEMNDIHFPDVLAKLAQQYAVSPACIELEITETRLVDIDASNIDVLQRIRALGFRLALDDFGTGYTAFNQLYHYPVDQLKIDRSFINELHAGCKHAVMVDAILSIANSYQYETVAEGVETQDQLTLLREKGCDLVQGYFLSKPLKWVHFVELPGVKIYESSPSA</sequence>
<dbReference type="Proteomes" id="UP001169862">
    <property type="component" value="Unassembled WGS sequence"/>
</dbReference>
<dbReference type="NCBIfam" id="TIGR00254">
    <property type="entry name" value="GGDEF"/>
    <property type="match status" value="1"/>
</dbReference>
<reference evidence="4" key="1">
    <citation type="submission" date="2023-07" db="EMBL/GenBank/DDBJ databases">
        <title>Genome content predicts the carbon catabolic preferences of heterotrophic bacteria.</title>
        <authorList>
            <person name="Gralka M."/>
        </authorList>
    </citation>
    <scope>NUCLEOTIDE SEQUENCE</scope>
    <source>
        <strain evidence="4">I2M16</strain>
    </source>
</reference>
<evidence type="ECO:0000259" key="3">
    <source>
        <dbReference type="PROSITE" id="PS50887"/>
    </source>
</evidence>
<dbReference type="SMART" id="SM00267">
    <property type="entry name" value="GGDEF"/>
    <property type="match status" value="1"/>
</dbReference>
<dbReference type="InterPro" id="IPR050706">
    <property type="entry name" value="Cyclic-di-GMP_PDE-like"/>
</dbReference>
<dbReference type="CDD" id="cd01948">
    <property type="entry name" value="EAL"/>
    <property type="match status" value="1"/>
</dbReference>
<evidence type="ECO:0000256" key="1">
    <source>
        <dbReference type="SAM" id="Phobius"/>
    </source>
</evidence>
<dbReference type="PANTHER" id="PTHR33121:SF70">
    <property type="entry name" value="SIGNALING PROTEIN YKOW"/>
    <property type="match status" value="1"/>
</dbReference>